<evidence type="ECO:0008006" key="3">
    <source>
        <dbReference type="Google" id="ProtNLM"/>
    </source>
</evidence>
<dbReference type="EMBL" id="AFHG01000028">
    <property type="protein sequence ID" value="EGK73590.1"/>
    <property type="molecule type" value="Genomic_DNA"/>
</dbReference>
<evidence type="ECO:0000313" key="1">
    <source>
        <dbReference type="EMBL" id="EGK73590.1"/>
    </source>
</evidence>
<name>F5R7L3_METUF</name>
<dbReference type="Gene3D" id="1.10.1220.10">
    <property type="entry name" value="Met repressor-like"/>
    <property type="match status" value="1"/>
</dbReference>
<keyword evidence="2" id="KW-1185">Reference proteome</keyword>
<comment type="caution">
    <text evidence="1">The sequence shown here is derived from an EMBL/GenBank/DDBJ whole genome shotgun (WGS) entry which is preliminary data.</text>
</comment>
<dbReference type="CDD" id="cd21631">
    <property type="entry name" value="RHH_CopG_NikR-like"/>
    <property type="match status" value="1"/>
</dbReference>
<sequence>MTATTTLKLPDELKARIAAVAQQSGKSAHAFMVEALELQTELAERRTAFVADALLAREEVARYGLVVDADEVFDYLKARAEGKPARKPDPSSI</sequence>
<evidence type="ECO:0000313" key="2">
    <source>
        <dbReference type="Proteomes" id="UP000005019"/>
    </source>
</evidence>
<dbReference type="Proteomes" id="UP000005019">
    <property type="component" value="Unassembled WGS sequence"/>
</dbReference>
<reference evidence="1 2" key="1">
    <citation type="journal article" date="2011" name="J. Bacteriol.">
        <title>Genome sequence of Methyloversatilis universalis FAM5T, a methylotrophic representative of the order Rhodocyclales.</title>
        <authorList>
            <person name="Kittichotirat W."/>
            <person name="Good N.M."/>
            <person name="Hall R."/>
            <person name="Bringel F."/>
            <person name="Lajus A."/>
            <person name="Medigue C."/>
            <person name="Smalley N.E."/>
            <person name="Beck D."/>
            <person name="Bumgarner R."/>
            <person name="Vuilleumier S."/>
            <person name="Kalyuzhnaya M.G."/>
        </authorList>
    </citation>
    <scope>NUCLEOTIDE SEQUENCE [LARGE SCALE GENOMIC DNA]</scope>
    <source>
        <strain evidence="2">ATCC BAA-1314 / JCM 13912 / FAM5</strain>
    </source>
</reference>
<dbReference type="OrthoDB" id="8564132at2"/>
<organism evidence="1 2">
    <name type="scientific">Methyloversatilis universalis (strain ATCC BAA-1314 / DSM 25237 / JCM 13912 / CCUG 52030 / FAM5)</name>
    <dbReference type="NCBI Taxonomy" id="1000565"/>
    <lineage>
        <taxon>Bacteria</taxon>
        <taxon>Pseudomonadati</taxon>
        <taxon>Pseudomonadota</taxon>
        <taxon>Betaproteobacteria</taxon>
        <taxon>Nitrosomonadales</taxon>
        <taxon>Sterolibacteriaceae</taxon>
        <taxon>Methyloversatilis</taxon>
    </lineage>
</organism>
<dbReference type="RefSeq" id="WP_008057974.1">
    <property type="nucleotide sequence ID" value="NZ_AFHG01000028.1"/>
</dbReference>
<dbReference type="eggNOG" id="COG3905">
    <property type="taxonomic scope" value="Bacteria"/>
</dbReference>
<accession>F5R7L3</accession>
<dbReference type="InterPro" id="IPR013321">
    <property type="entry name" value="Arc_rbn_hlx_hlx"/>
</dbReference>
<dbReference type="AlphaFoldDB" id="F5R7L3"/>
<protein>
    <recommendedName>
        <fullName evidence="3">Ribbon-helix-helix protein CopG domain-containing protein</fullName>
    </recommendedName>
</protein>
<dbReference type="STRING" id="1000565.METUNv1_00221"/>
<dbReference type="SUPFAM" id="SSF47598">
    <property type="entry name" value="Ribbon-helix-helix"/>
    <property type="match status" value="1"/>
</dbReference>
<proteinExistence type="predicted"/>
<dbReference type="GO" id="GO:0006355">
    <property type="term" value="P:regulation of DNA-templated transcription"/>
    <property type="evidence" value="ECO:0007669"/>
    <property type="project" value="InterPro"/>
</dbReference>
<gene>
    <name evidence="1" type="ORF">METUNv1_00221</name>
</gene>
<dbReference type="InterPro" id="IPR010985">
    <property type="entry name" value="Ribbon_hlx_hlx"/>
</dbReference>